<keyword evidence="1" id="KW-0812">Transmembrane</keyword>
<dbReference type="Proteomes" id="UP000306477">
    <property type="component" value="Unassembled WGS sequence"/>
</dbReference>
<name>A0A4S3PSX5_9BACI</name>
<feature type="transmembrane region" description="Helical" evidence="1">
    <location>
        <begin position="7"/>
        <end position="24"/>
    </location>
</feature>
<proteinExistence type="predicted"/>
<accession>A0A4S3PSX5</accession>
<gene>
    <name evidence="2" type="ORF">E1I69_11160</name>
</gene>
<keyword evidence="1" id="KW-0472">Membrane</keyword>
<dbReference type="EMBL" id="SLUB01000017">
    <property type="protein sequence ID" value="THE12416.1"/>
    <property type="molecule type" value="Genomic_DNA"/>
</dbReference>
<dbReference type="OrthoDB" id="2886360at2"/>
<protein>
    <submittedName>
        <fullName evidence="2">Uncharacterized protein</fullName>
    </submittedName>
</protein>
<evidence type="ECO:0000313" key="2">
    <source>
        <dbReference type="EMBL" id="THE12416.1"/>
    </source>
</evidence>
<feature type="transmembrane region" description="Helical" evidence="1">
    <location>
        <begin position="30"/>
        <end position="53"/>
    </location>
</feature>
<evidence type="ECO:0000256" key="1">
    <source>
        <dbReference type="SAM" id="Phobius"/>
    </source>
</evidence>
<comment type="caution">
    <text evidence="2">The sequence shown here is derived from an EMBL/GenBank/DDBJ whole genome shotgun (WGS) entry which is preliminary data.</text>
</comment>
<feature type="transmembrane region" description="Helical" evidence="1">
    <location>
        <begin position="60"/>
        <end position="85"/>
    </location>
</feature>
<evidence type="ECO:0000313" key="3">
    <source>
        <dbReference type="Proteomes" id="UP000306477"/>
    </source>
</evidence>
<dbReference type="RefSeq" id="WP_136379694.1">
    <property type="nucleotide sequence ID" value="NZ_SLUB01000017.1"/>
</dbReference>
<feature type="transmembrane region" description="Helical" evidence="1">
    <location>
        <begin position="97"/>
        <end position="119"/>
    </location>
</feature>
<keyword evidence="3" id="KW-1185">Reference proteome</keyword>
<organism evidence="2 3">
    <name type="scientific">Bacillus timonensis</name>
    <dbReference type="NCBI Taxonomy" id="1033734"/>
    <lineage>
        <taxon>Bacteria</taxon>
        <taxon>Bacillati</taxon>
        <taxon>Bacillota</taxon>
        <taxon>Bacilli</taxon>
        <taxon>Bacillales</taxon>
        <taxon>Bacillaceae</taxon>
        <taxon>Bacillus</taxon>
    </lineage>
</organism>
<reference evidence="2 3" key="1">
    <citation type="journal article" date="2019" name="Indoor Air">
        <title>Impacts of indoor surface finishes on bacterial viability.</title>
        <authorList>
            <person name="Hu J."/>
            <person name="Maamar S.B."/>
            <person name="Glawe A.J."/>
            <person name="Gottel N."/>
            <person name="Gilbert J.A."/>
            <person name="Hartmann E.M."/>
        </authorList>
    </citation>
    <scope>NUCLEOTIDE SEQUENCE [LARGE SCALE GENOMIC DNA]</scope>
    <source>
        <strain evidence="2 3">AF060A6</strain>
    </source>
</reference>
<sequence>MKYISKPIQFICLFFAVIFYIEVLEQIYQGQIIGGFILLVILLLVTMLILKWISKYTVSFFGMFFVNGMLTLISFILILYIVFFITGRRTFSQTEGLIILFIGMLPIIFWWNFNILEVFRKKERK</sequence>
<keyword evidence="1" id="KW-1133">Transmembrane helix</keyword>
<dbReference type="AlphaFoldDB" id="A0A4S3PSX5"/>